<feature type="compositionally biased region" description="Polar residues" evidence="3">
    <location>
        <begin position="194"/>
        <end position="212"/>
    </location>
</feature>
<evidence type="ECO:0000256" key="1">
    <source>
        <dbReference type="ARBA" id="ARBA00004613"/>
    </source>
</evidence>
<dbReference type="Gene3D" id="2.40.50.120">
    <property type="match status" value="1"/>
</dbReference>
<gene>
    <name evidence="6" type="primary">WBGene00275647</name>
</gene>
<dbReference type="GO" id="GO:0008191">
    <property type="term" value="F:metalloendopeptidase inhibitor activity"/>
    <property type="evidence" value="ECO:0007669"/>
    <property type="project" value="InterPro"/>
</dbReference>
<feature type="chain" id="PRO_5043310234" evidence="5">
    <location>
        <begin position="27"/>
        <end position="313"/>
    </location>
</feature>
<dbReference type="PANTHER" id="PTHR11844:SF25">
    <property type="entry name" value="NTR DOMAIN-CONTAINING PROTEIN"/>
    <property type="match status" value="1"/>
</dbReference>
<dbReference type="AlphaFoldDB" id="A0A2A6BTH9"/>
<feature type="transmembrane region" description="Helical" evidence="4">
    <location>
        <begin position="267"/>
        <end position="293"/>
    </location>
</feature>
<organism evidence="6 7">
    <name type="scientific">Pristionchus pacificus</name>
    <name type="common">Parasitic nematode worm</name>
    <dbReference type="NCBI Taxonomy" id="54126"/>
    <lineage>
        <taxon>Eukaryota</taxon>
        <taxon>Metazoa</taxon>
        <taxon>Ecdysozoa</taxon>
        <taxon>Nematoda</taxon>
        <taxon>Chromadorea</taxon>
        <taxon>Rhabditida</taxon>
        <taxon>Rhabditina</taxon>
        <taxon>Diplogasteromorpha</taxon>
        <taxon>Diplogasteroidea</taxon>
        <taxon>Neodiplogasteridae</taxon>
        <taxon>Pristionchus</taxon>
    </lineage>
</organism>
<keyword evidence="4" id="KW-0472">Membrane</keyword>
<protein>
    <submittedName>
        <fullName evidence="6">Uncharacterized protein</fullName>
    </submittedName>
</protein>
<keyword evidence="5" id="KW-0732">Signal</keyword>
<dbReference type="Proteomes" id="UP000005239">
    <property type="component" value="Unassembled WGS sequence"/>
</dbReference>
<name>A0A2A6BTH9_PRIPA</name>
<evidence type="ECO:0000313" key="7">
    <source>
        <dbReference type="Proteomes" id="UP000005239"/>
    </source>
</evidence>
<keyword evidence="2" id="KW-0964">Secreted</keyword>
<proteinExistence type="predicted"/>
<dbReference type="PANTHER" id="PTHR11844">
    <property type="entry name" value="METALLOPROTEASE INHIBITOR"/>
    <property type="match status" value="1"/>
</dbReference>
<sequence length="313" mass="35029">MPDSHFSMASTRVLLGLLPLIATTYACMCMYSPTEEIFCGSVFVSKVIVNQAEEFPFMPAYSVEHIEIFKKPKNLADLPSKVIAGNPRIDSCGVELFLGGENLISGRIEGDHLSIDLCSMMLRLSDTSWLKDINCEPKKPPLPPWPPLIHEPPTLHPTTVEPEIFEPPHLESETFEPQTFATTSLAPTNLENQNFTPQSFEPPTLESQTFEPQSFEPPTLESQTFEPPSFEPPFHEPRIFAPPPLDSSTYDPQTQQTLTVVCPVSNLTYVIIIMLIVVVMCLLVLIVIVCYIVRGQQKNRNKSKTSFSQHSLP</sequence>
<reference evidence="6" key="2">
    <citation type="submission" date="2022-06" db="UniProtKB">
        <authorList>
            <consortium name="EnsemblMetazoa"/>
        </authorList>
    </citation>
    <scope>IDENTIFICATION</scope>
    <source>
        <strain evidence="6">PS312</strain>
    </source>
</reference>
<dbReference type="InterPro" id="IPR001820">
    <property type="entry name" value="TIMP"/>
</dbReference>
<dbReference type="InterPro" id="IPR008993">
    <property type="entry name" value="TIMP-like_OB-fold"/>
</dbReference>
<dbReference type="SUPFAM" id="SSF50242">
    <property type="entry name" value="TIMP-like"/>
    <property type="match status" value="1"/>
</dbReference>
<keyword evidence="4" id="KW-0812">Transmembrane</keyword>
<feature type="region of interest" description="Disordered" evidence="3">
    <location>
        <begin position="194"/>
        <end position="251"/>
    </location>
</feature>
<comment type="subcellular location">
    <subcellularLocation>
        <location evidence="1">Secreted</location>
    </subcellularLocation>
</comment>
<evidence type="ECO:0000256" key="4">
    <source>
        <dbReference type="SAM" id="Phobius"/>
    </source>
</evidence>
<evidence type="ECO:0000256" key="5">
    <source>
        <dbReference type="SAM" id="SignalP"/>
    </source>
</evidence>
<evidence type="ECO:0000313" key="6">
    <source>
        <dbReference type="EnsemblMetazoa" id="PPA37278.1"/>
    </source>
</evidence>
<keyword evidence="4" id="KW-1133">Transmembrane helix</keyword>
<feature type="signal peptide" evidence="5">
    <location>
        <begin position="1"/>
        <end position="26"/>
    </location>
</feature>
<keyword evidence="7" id="KW-1185">Reference proteome</keyword>
<accession>A0A2A6BTH9</accession>
<reference evidence="7" key="1">
    <citation type="journal article" date="2008" name="Nat. Genet.">
        <title>The Pristionchus pacificus genome provides a unique perspective on nematode lifestyle and parasitism.</title>
        <authorList>
            <person name="Dieterich C."/>
            <person name="Clifton S.W."/>
            <person name="Schuster L.N."/>
            <person name="Chinwalla A."/>
            <person name="Delehaunty K."/>
            <person name="Dinkelacker I."/>
            <person name="Fulton L."/>
            <person name="Fulton R."/>
            <person name="Godfrey J."/>
            <person name="Minx P."/>
            <person name="Mitreva M."/>
            <person name="Roeseler W."/>
            <person name="Tian H."/>
            <person name="Witte H."/>
            <person name="Yang S.P."/>
            <person name="Wilson R.K."/>
            <person name="Sommer R.J."/>
        </authorList>
    </citation>
    <scope>NUCLEOTIDE SEQUENCE [LARGE SCALE GENOMIC DNA]</scope>
    <source>
        <strain evidence="7">PS312</strain>
    </source>
</reference>
<evidence type="ECO:0000256" key="3">
    <source>
        <dbReference type="SAM" id="MobiDB-lite"/>
    </source>
</evidence>
<dbReference type="GO" id="GO:0005576">
    <property type="term" value="C:extracellular region"/>
    <property type="evidence" value="ECO:0007669"/>
    <property type="project" value="UniProtKB-SubCell"/>
</dbReference>
<evidence type="ECO:0000256" key="2">
    <source>
        <dbReference type="ARBA" id="ARBA00022525"/>
    </source>
</evidence>
<dbReference type="EnsemblMetazoa" id="PPA37278.1">
    <property type="protein sequence ID" value="PPA37278.1"/>
    <property type="gene ID" value="WBGene00275647"/>
</dbReference>
<accession>A0A8R1YSE8</accession>